<protein>
    <submittedName>
        <fullName evidence="2">Uncharacterized protein</fullName>
    </submittedName>
</protein>
<feature type="transmembrane region" description="Helical" evidence="1">
    <location>
        <begin position="730"/>
        <end position="753"/>
    </location>
</feature>
<feature type="transmembrane region" description="Helical" evidence="1">
    <location>
        <begin position="552"/>
        <end position="576"/>
    </location>
</feature>
<proteinExistence type="predicted"/>
<evidence type="ECO:0000313" key="2">
    <source>
        <dbReference type="EMBL" id="KAK3578208.1"/>
    </source>
</evidence>
<dbReference type="PANTHER" id="PTHR37686:SF1">
    <property type="entry name" value="LD36006P"/>
    <property type="match status" value="1"/>
</dbReference>
<dbReference type="Pfam" id="PF25228">
    <property type="entry name" value="Lips"/>
    <property type="match status" value="1"/>
</dbReference>
<dbReference type="EMBL" id="JAEAOA010001254">
    <property type="protein sequence ID" value="KAK3578208.1"/>
    <property type="molecule type" value="Genomic_DNA"/>
</dbReference>
<gene>
    <name evidence="2" type="ORF">CHS0354_020577</name>
</gene>
<feature type="transmembrane region" description="Helical" evidence="1">
    <location>
        <begin position="651"/>
        <end position="675"/>
    </location>
</feature>
<organism evidence="2 3">
    <name type="scientific">Potamilus streckersoni</name>
    <dbReference type="NCBI Taxonomy" id="2493646"/>
    <lineage>
        <taxon>Eukaryota</taxon>
        <taxon>Metazoa</taxon>
        <taxon>Spiralia</taxon>
        <taxon>Lophotrochozoa</taxon>
        <taxon>Mollusca</taxon>
        <taxon>Bivalvia</taxon>
        <taxon>Autobranchia</taxon>
        <taxon>Heteroconchia</taxon>
        <taxon>Palaeoheterodonta</taxon>
        <taxon>Unionida</taxon>
        <taxon>Unionoidea</taxon>
        <taxon>Unionidae</taxon>
        <taxon>Ambleminae</taxon>
        <taxon>Lampsilini</taxon>
        <taxon>Potamilus</taxon>
    </lineage>
</organism>
<keyword evidence="1" id="KW-1133">Transmembrane helix</keyword>
<accession>A0AAE0RRL4</accession>
<feature type="transmembrane region" description="Helical" evidence="1">
    <location>
        <begin position="681"/>
        <end position="700"/>
    </location>
</feature>
<evidence type="ECO:0000256" key="1">
    <source>
        <dbReference type="SAM" id="Phobius"/>
    </source>
</evidence>
<dbReference type="Proteomes" id="UP001195483">
    <property type="component" value="Unassembled WGS sequence"/>
</dbReference>
<reference evidence="2" key="2">
    <citation type="journal article" date="2021" name="Genome Biol. Evol.">
        <title>Developing a high-quality reference genome for a parasitic bivalve with doubly uniparental inheritance (Bivalvia: Unionida).</title>
        <authorList>
            <person name="Smith C.H."/>
        </authorList>
    </citation>
    <scope>NUCLEOTIDE SEQUENCE</scope>
    <source>
        <strain evidence="2">CHS0354</strain>
        <tissue evidence="2">Mantle</tissue>
    </source>
</reference>
<reference evidence="2" key="1">
    <citation type="journal article" date="2021" name="Genome Biol. Evol.">
        <title>A High-Quality Reference Genome for a Parasitic Bivalve with Doubly Uniparental Inheritance (Bivalvia: Unionida).</title>
        <authorList>
            <person name="Smith C.H."/>
        </authorList>
    </citation>
    <scope>NUCLEOTIDE SEQUENCE</scope>
    <source>
        <strain evidence="2">CHS0354</strain>
    </source>
</reference>
<reference evidence="2" key="3">
    <citation type="submission" date="2023-05" db="EMBL/GenBank/DDBJ databases">
        <authorList>
            <person name="Smith C.H."/>
        </authorList>
    </citation>
    <scope>NUCLEOTIDE SEQUENCE</scope>
    <source>
        <strain evidence="2">CHS0354</strain>
        <tissue evidence="2">Mantle</tissue>
    </source>
</reference>
<keyword evidence="1" id="KW-0472">Membrane</keyword>
<dbReference type="InterPro" id="IPR057435">
    <property type="entry name" value="Lips"/>
</dbReference>
<keyword evidence="1" id="KW-0812">Transmembrane</keyword>
<comment type="caution">
    <text evidence="2">The sequence shown here is derived from an EMBL/GenBank/DDBJ whole genome shotgun (WGS) entry which is preliminary data.</text>
</comment>
<sequence length="1195" mass="137448">MSDLDNEDTPEREPLRFSYDRSAVSPEMAEVMDNIKKLAETMLYHWKKFPIKLPQSVTGTKNRMSSAATGDDGQEKVVIDFRNLIIGPTFDELEQVSKNPAGKLKQLNEKQLNSIWNNGEFEVDSINFPGQTHRWRLTQFLQKGSNRAHNTLLNDCALALRILIITAKNRFCSHFFSLSESLKSCGLGLWKILDIIIGMPSTSPGDLQSKIQGEHMRYLVAELIVKSIFRKNFYKFCTFVLNKCRLPKSEIYKMQDVRPPPIPYIYQTPTGTDIDLRLLNKDLINNCLPILSNILEKEARGWFIPFRQKLVRDLKGESLSKEELLKKVNEDVMKEYLRRVFSAIIHNVELENLQPGIGQLLVNQAKSVLAMQKATMNIQQKLQKHKAELQSYLKKRYPVKSRIGAWENKQLSAFEHEFLEQNLWSAHEEAISLCEEEDLHQSIYFLKRDLNFIKEREPVLLKELSKVKIPNKVFTFSTRIWFPSNWVVSRVYEEETEVIPTVLAAKGQTAPAPSLSKQNKASYFVEKYLNQKTTSRYPCWRWWNYLYRTWSWMWNAMFVFGVVIPWCSPLSLRALFYLDPFVPDLKISQEDGVLYPDESSRTHTLLSRLRALWSNVFSARNKFEEAPDTGFLGKSCTRHFNRLWNYVLKGALGSVLLLSVFPILCVTISGISIAAAITTPVWIPLVTLGAHLIAFVIYDFDCPDDNNNKVGILFEALVWRLLIQGCMQPLAAILVGCIGCPLAALGVSIFGAVRRSMRGLWDTFMFYAVIRPRGRVPMSDGFVARRVAGPGLASNYFLQIHPEQTLAAVEARMELDELEVFRVNTVKLIEQPVQEYKSFISSCFKPFSAGLISEGVFMRLKEETAEYDTHLTQKVNDKAKVLRISLHPEVQGKIKLPERDLKIIILQTAKMLEKFYPDHVIKPSGVKEEDFWEDKLLEYKDWRGLASRLLSEIFSPSFLVPLEETDNHFHLQVNHLNLKKYVAMLNSAEFHDDLDLVTEIHTPQGDVQTRAPHLDAAYFNPDQKIMATSRFFTPRGRKFPWKPVNDEVYFDKLEIPLPIPHPAFIAVSIYNRENDQEPIDFSNVYCQQLIRAAKELPYVDIQDMEEVDLESNTPDNGIEPVTVISHLAEQERSFSDDFAAVSPSSPIRQTVYFEHRINVFVDDVDDSENEGRIVYKEQEADNSCVLNMTPEDETR</sequence>
<dbReference type="PANTHER" id="PTHR37686">
    <property type="entry name" value="LD36006P"/>
    <property type="match status" value="1"/>
</dbReference>
<evidence type="ECO:0000313" key="3">
    <source>
        <dbReference type="Proteomes" id="UP001195483"/>
    </source>
</evidence>
<dbReference type="AlphaFoldDB" id="A0AAE0RRL4"/>
<name>A0AAE0RRL4_9BIVA</name>
<keyword evidence="3" id="KW-1185">Reference proteome</keyword>